<evidence type="ECO:0000256" key="6">
    <source>
        <dbReference type="ARBA" id="ARBA00023027"/>
    </source>
</evidence>
<dbReference type="RefSeq" id="WP_149114344.1">
    <property type="nucleotide sequence ID" value="NZ_CP042425.1"/>
</dbReference>
<dbReference type="Pfam" id="PF02540">
    <property type="entry name" value="NAD_synthase"/>
    <property type="match status" value="1"/>
</dbReference>
<comment type="function">
    <text evidence="7">Catalyzes the ATP-dependent amidation of deamido-NAD to form NAD. Uses L-glutamine as a nitrogen source.</text>
</comment>
<dbReference type="InterPro" id="IPR003694">
    <property type="entry name" value="NAD_synthase"/>
</dbReference>
<dbReference type="Gene3D" id="1.10.10.1140">
    <property type="entry name" value="Glutamine-dependent NAD+ synthetase, C-terminal domain"/>
    <property type="match status" value="1"/>
</dbReference>
<feature type="active site" description="For glutaminase activity" evidence="7">
    <location>
        <position position="116"/>
    </location>
</feature>
<evidence type="ECO:0000256" key="4">
    <source>
        <dbReference type="ARBA" id="ARBA00022741"/>
    </source>
</evidence>
<dbReference type="GO" id="GO:0003952">
    <property type="term" value="F:NAD+ synthase (glutamine-hydrolyzing) activity"/>
    <property type="evidence" value="ECO:0007669"/>
    <property type="project" value="UniProtKB-UniRule"/>
</dbReference>
<reference evidence="11" key="1">
    <citation type="submission" date="2019-08" db="EMBL/GenBank/DDBJ databases">
        <title>Limnoglobus roseus gen. nov., sp. nov., a novel freshwater planctomycete with a giant genome from the family Gemmataceae.</title>
        <authorList>
            <person name="Kulichevskaya I.S."/>
            <person name="Naumoff D.G."/>
            <person name="Miroshnikov K."/>
            <person name="Ivanova A."/>
            <person name="Philippov D.A."/>
            <person name="Hakobyan A."/>
            <person name="Rijpstra I.C."/>
            <person name="Sinninghe Damste J.S."/>
            <person name="Liesack W."/>
            <person name="Dedysh S.N."/>
        </authorList>
    </citation>
    <scope>NUCLEOTIDE SEQUENCE [LARGE SCALE GENOMIC DNA]</scope>
    <source>
        <strain evidence="11">PX52</strain>
    </source>
</reference>
<dbReference type="GO" id="GO:0009435">
    <property type="term" value="P:NAD+ biosynthetic process"/>
    <property type="evidence" value="ECO:0007669"/>
    <property type="project" value="UniProtKB-UniRule"/>
</dbReference>
<evidence type="ECO:0000313" key="11">
    <source>
        <dbReference type="Proteomes" id="UP000324974"/>
    </source>
</evidence>
<dbReference type="InterPro" id="IPR014729">
    <property type="entry name" value="Rossmann-like_a/b/a_fold"/>
</dbReference>
<feature type="active site" description="Proton acceptor; for glutaminase activity" evidence="7">
    <location>
        <position position="46"/>
    </location>
</feature>
<feature type="binding site" evidence="7">
    <location>
        <position position="494"/>
    </location>
    <ligand>
        <name>deamido-NAD(+)</name>
        <dbReference type="ChEBI" id="CHEBI:58437"/>
        <note>ligand shared between two neighboring subunits</note>
    </ligand>
</feature>
<evidence type="ECO:0000259" key="9">
    <source>
        <dbReference type="PROSITE" id="PS50263"/>
    </source>
</evidence>
<organism evidence="10 11">
    <name type="scientific">Limnoglobus roseus</name>
    <dbReference type="NCBI Taxonomy" id="2598579"/>
    <lineage>
        <taxon>Bacteria</taxon>
        <taxon>Pseudomonadati</taxon>
        <taxon>Planctomycetota</taxon>
        <taxon>Planctomycetia</taxon>
        <taxon>Gemmatales</taxon>
        <taxon>Gemmataceae</taxon>
        <taxon>Limnoglobus</taxon>
    </lineage>
</organism>
<evidence type="ECO:0000256" key="8">
    <source>
        <dbReference type="PIRNR" id="PIRNR006630"/>
    </source>
</evidence>
<keyword evidence="3 7" id="KW-0436">Ligase</keyword>
<comment type="catalytic activity">
    <reaction evidence="7 8">
        <text>deamido-NAD(+) + L-glutamine + ATP + H2O = L-glutamate + AMP + diphosphate + NAD(+) + H(+)</text>
        <dbReference type="Rhea" id="RHEA:24384"/>
        <dbReference type="ChEBI" id="CHEBI:15377"/>
        <dbReference type="ChEBI" id="CHEBI:15378"/>
        <dbReference type="ChEBI" id="CHEBI:29985"/>
        <dbReference type="ChEBI" id="CHEBI:30616"/>
        <dbReference type="ChEBI" id="CHEBI:33019"/>
        <dbReference type="ChEBI" id="CHEBI:57540"/>
        <dbReference type="ChEBI" id="CHEBI:58359"/>
        <dbReference type="ChEBI" id="CHEBI:58437"/>
        <dbReference type="ChEBI" id="CHEBI:456215"/>
        <dbReference type="EC" id="6.3.5.1"/>
    </reaction>
</comment>
<gene>
    <name evidence="7" type="primary">nadE</name>
    <name evidence="10" type="ORF">PX52LOC_07096</name>
</gene>
<name>A0A5C1AQJ4_9BACT</name>
<evidence type="ECO:0000256" key="7">
    <source>
        <dbReference type="HAMAP-Rule" id="MF_02090"/>
    </source>
</evidence>
<feature type="binding site" evidence="7">
    <location>
        <position position="122"/>
    </location>
    <ligand>
        <name>L-glutamine</name>
        <dbReference type="ChEBI" id="CHEBI:58359"/>
    </ligand>
</feature>
<feature type="binding site" evidence="7">
    <location>
        <position position="489"/>
    </location>
    <ligand>
        <name>ATP</name>
        <dbReference type="ChEBI" id="CHEBI:30616"/>
    </ligand>
</feature>
<comment type="pathway">
    <text evidence="1 7 8">Cofactor biosynthesis; NAD(+) biosynthesis; NAD(+) from deamido-NAD(+) (L-Gln route): step 1/1.</text>
</comment>
<dbReference type="InterPro" id="IPR041856">
    <property type="entry name" value="NAD+_synth_C"/>
</dbReference>
<comment type="similarity">
    <text evidence="2 7 8">In the C-terminal section; belongs to the NAD synthetase family.</text>
</comment>
<feature type="binding site" evidence="7">
    <location>
        <begin position="361"/>
        <end position="368"/>
    </location>
    <ligand>
        <name>ATP</name>
        <dbReference type="ChEBI" id="CHEBI:30616"/>
    </ligand>
</feature>
<keyword evidence="6 7" id="KW-0520">NAD</keyword>
<dbReference type="HAMAP" id="MF_02090">
    <property type="entry name" value="NadE_glutamine_dep"/>
    <property type="match status" value="1"/>
</dbReference>
<dbReference type="CDD" id="cd00553">
    <property type="entry name" value="NAD_synthase"/>
    <property type="match status" value="1"/>
</dbReference>
<dbReference type="GO" id="GO:0005524">
    <property type="term" value="F:ATP binding"/>
    <property type="evidence" value="ECO:0007669"/>
    <property type="project" value="UniProtKB-UniRule"/>
</dbReference>
<dbReference type="AlphaFoldDB" id="A0A5C1AQJ4"/>
<dbReference type="InterPro" id="IPR022310">
    <property type="entry name" value="NAD/GMP_synthase"/>
</dbReference>
<feature type="binding site" evidence="7">
    <location>
        <position position="199"/>
    </location>
    <ligand>
        <name>L-glutamine</name>
        <dbReference type="ChEBI" id="CHEBI:58359"/>
    </ligand>
</feature>
<evidence type="ECO:0000313" key="10">
    <source>
        <dbReference type="EMBL" id="QEL20012.1"/>
    </source>
</evidence>
<dbReference type="Gene3D" id="3.60.110.10">
    <property type="entry name" value="Carbon-nitrogen hydrolase"/>
    <property type="match status" value="1"/>
</dbReference>
<keyword evidence="11" id="KW-1185">Reference proteome</keyword>
<dbReference type="UniPathway" id="UPA00253">
    <property type="reaction ID" value="UER00334"/>
</dbReference>
<sequence>MTPSFLRVAAGVPELRVADPKFNAERTLDLLREAEEKQVRLIVFPECGLTGYTCHDLFHQPTLLAATEAALETLLSAADLCYSGVGVVGLPVVLDGMVFNCAAVFRSGKLLGVVPKSYLPNYKEFYDARYFAPARNALSNTIRLAGQSAPFGTDILFESETDAGFVLGVEICEDLWMPVSPSSLQAVNGATVLVNLSASNETIGKSWYRRQLVASQSSKCLAGYVYTSSGVGESTTDLVFGGHAMVGELGNILAESKRFQRANSLTVADLDLQRIEHDRMIGNSVNDLHADPELKRTFRRVKFQTPASAFPTKLERFIDPHPFVPSDPFTLRERCEEIFLTQVAGLSKRLEHIGKPAVSIGVSGGLDSTLALLVLCKTFDDLGVPREKIRALTMPGFGTTGRTKGNAHVLMKTLGLSAREVDIRQLCFDEMKALSHAPFGIPLEHETLDTLSGKLRNLHADARNDLTFENVQARARTNLLMNTAFVIGTGDLSELALGWCTYNADHISMYNPNVSIPKTLVKFLVRWAAENEFDGEVRSTLLDVVETEISPELLPTAADGGAGQSTEGTIGPYELHDFFLYHFLRWGSPPEKILALARQAKFDRYYSPADLRKWLTMFLKRFFTNQFKRSCLPDGPKVGSVSLSPRGDWRMPSDAVARAWLEAVERAP</sequence>
<dbReference type="InterPro" id="IPR036526">
    <property type="entry name" value="C-N_Hydrolase_sf"/>
</dbReference>
<protein>
    <recommendedName>
        <fullName evidence="7 8">Glutamine-dependent NAD(+) synthetase</fullName>
        <ecNumber evidence="7 8">6.3.5.1</ecNumber>
    </recommendedName>
    <alternativeName>
        <fullName evidence="7 8">NAD(+) synthase [glutamine-hydrolyzing]</fullName>
    </alternativeName>
</protein>
<keyword evidence="5 7" id="KW-0067">ATP-binding</keyword>
<dbReference type="GO" id="GO:0008795">
    <property type="term" value="F:NAD+ synthase activity"/>
    <property type="evidence" value="ECO:0007669"/>
    <property type="project" value="UniProtKB-UniRule"/>
</dbReference>
<dbReference type="InterPro" id="IPR003010">
    <property type="entry name" value="C-N_Hydrolase"/>
</dbReference>
<keyword evidence="4 7" id="KW-0547">Nucleotide-binding</keyword>
<dbReference type="PROSITE" id="PS50263">
    <property type="entry name" value="CN_HYDROLASE"/>
    <property type="match status" value="1"/>
</dbReference>
<dbReference type="NCBIfam" id="NF002730">
    <property type="entry name" value="PRK02628.1"/>
    <property type="match status" value="1"/>
</dbReference>
<dbReference type="PIRSF" id="PIRSF006630">
    <property type="entry name" value="NADS_GAT"/>
    <property type="match status" value="1"/>
</dbReference>
<dbReference type="Gene3D" id="3.40.50.620">
    <property type="entry name" value="HUPs"/>
    <property type="match status" value="1"/>
</dbReference>
<accession>A0A5C1AQJ4</accession>
<feature type="domain" description="CN hydrolase" evidence="9">
    <location>
        <begin position="6"/>
        <end position="272"/>
    </location>
</feature>
<dbReference type="InterPro" id="IPR014445">
    <property type="entry name" value="Gln-dep_NAD_synthase"/>
</dbReference>
<proteinExistence type="inferred from homology"/>
<dbReference type="SUPFAM" id="SSF52402">
    <property type="entry name" value="Adenine nucleotide alpha hydrolases-like"/>
    <property type="match status" value="1"/>
</dbReference>
<feature type="active site" description="Nucleophile; for glutaminase activity" evidence="7">
    <location>
        <position position="172"/>
    </location>
</feature>
<feature type="binding site" evidence="7">
    <location>
        <position position="628"/>
    </location>
    <ligand>
        <name>deamido-NAD(+)</name>
        <dbReference type="ChEBI" id="CHEBI:58437"/>
        <note>ligand shared between two neighboring subunits</note>
    </ligand>
</feature>
<dbReference type="KEGG" id="lrs:PX52LOC_07096"/>
<dbReference type="OrthoDB" id="9803818at2"/>
<evidence type="ECO:0000256" key="2">
    <source>
        <dbReference type="ARBA" id="ARBA00007145"/>
    </source>
</evidence>
<dbReference type="Proteomes" id="UP000324974">
    <property type="component" value="Chromosome"/>
</dbReference>
<feature type="binding site" evidence="7">
    <location>
        <position position="470"/>
    </location>
    <ligand>
        <name>deamido-NAD(+)</name>
        <dbReference type="ChEBI" id="CHEBI:58437"/>
        <note>ligand shared between two neighboring subunits</note>
    </ligand>
</feature>
<dbReference type="PANTHER" id="PTHR23090">
    <property type="entry name" value="NH 3 /GLUTAMINE-DEPENDENT NAD + SYNTHETASE"/>
    <property type="match status" value="1"/>
</dbReference>
<evidence type="ECO:0000256" key="3">
    <source>
        <dbReference type="ARBA" id="ARBA00022598"/>
    </source>
</evidence>
<feature type="binding site" evidence="7">
    <location>
        <position position="205"/>
    </location>
    <ligand>
        <name>L-glutamine</name>
        <dbReference type="ChEBI" id="CHEBI:58359"/>
    </ligand>
</feature>
<feature type="binding site" evidence="7">
    <location>
        <begin position="499"/>
        <end position="502"/>
    </location>
    <ligand>
        <name>deamido-NAD(+)</name>
        <dbReference type="ChEBI" id="CHEBI:58437"/>
        <note>ligand shared between two neighboring subunits</note>
    </ligand>
</feature>
<evidence type="ECO:0000256" key="1">
    <source>
        <dbReference type="ARBA" id="ARBA00005188"/>
    </source>
</evidence>
<dbReference type="SUPFAM" id="SSF56317">
    <property type="entry name" value="Carbon-nitrogen hydrolase"/>
    <property type="match status" value="1"/>
</dbReference>
<evidence type="ECO:0000256" key="5">
    <source>
        <dbReference type="ARBA" id="ARBA00022840"/>
    </source>
</evidence>
<dbReference type="EMBL" id="CP042425">
    <property type="protein sequence ID" value="QEL20012.1"/>
    <property type="molecule type" value="Genomic_DNA"/>
</dbReference>
<dbReference type="PANTHER" id="PTHR23090:SF9">
    <property type="entry name" value="GLUTAMINE-DEPENDENT NAD(+) SYNTHETASE"/>
    <property type="match status" value="1"/>
</dbReference>
<dbReference type="GO" id="GO:0005737">
    <property type="term" value="C:cytoplasm"/>
    <property type="evidence" value="ECO:0007669"/>
    <property type="project" value="InterPro"/>
</dbReference>
<dbReference type="Pfam" id="PF00795">
    <property type="entry name" value="CN_hydrolase"/>
    <property type="match status" value="1"/>
</dbReference>
<dbReference type="GO" id="GO:0004359">
    <property type="term" value="F:glutaminase activity"/>
    <property type="evidence" value="ECO:0007669"/>
    <property type="project" value="InterPro"/>
</dbReference>
<dbReference type="EC" id="6.3.5.1" evidence="7 8"/>
<dbReference type="CDD" id="cd07570">
    <property type="entry name" value="GAT_Gln-NAD-synth"/>
    <property type="match status" value="1"/>
</dbReference>